<organism evidence="2 3">
    <name type="scientific">Flavobacterium enshiense DK69</name>
    <dbReference type="NCBI Taxonomy" id="1107311"/>
    <lineage>
        <taxon>Bacteria</taxon>
        <taxon>Pseudomonadati</taxon>
        <taxon>Bacteroidota</taxon>
        <taxon>Flavobacteriia</taxon>
        <taxon>Flavobacteriales</taxon>
        <taxon>Flavobacteriaceae</taxon>
        <taxon>Flavobacterium</taxon>
    </lineage>
</organism>
<reference evidence="2 3" key="2">
    <citation type="journal article" date="2015" name="Stand. Genomic Sci.">
        <title>High quality draft genomic sequence of Flavobacterium enshiense DK69(T) and comparison among Flavobacterium genomes.</title>
        <authorList>
            <person name="Zeng Z."/>
            <person name="Chen C."/>
            <person name="Du H."/>
            <person name="Wang G."/>
            <person name="Li M."/>
        </authorList>
    </citation>
    <scope>NUCLEOTIDE SEQUENCE [LARGE SCALE GENOMIC DNA]</scope>
    <source>
        <strain evidence="2 3">DK69</strain>
    </source>
</reference>
<protein>
    <recommendedName>
        <fullName evidence="4">DUF4249 domain-containing protein</fullName>
    </recommendedName>
</protein>
<name>V6S9I1_9FLAO</name>
<evidence type="ECO:0000313" key="2">
    <source>
        <dbReference type="EMBL" id="KGO96441.1"/>
    </source>
</evidence>
<feature type="signal peptide" evidence="1">
    <location>
        <begin position="1"/>
        <end position="23"/>
    </location>
</feature>
<accession>V6S9I1</accession>
<dbReference type="Proteomes" id="UP000030149">
    <property type="component" value="Unassembled WGS sequence"/>
</dbReference>
<dbReference type="InterPro" id="IPR025345">
    <property type="entry name" value="DUF4249"/>
</dbReference>
<dbReference type="EMBL" id="JRLZ01000004">
    <property type="protein sequence ID" value="KGO96441.1"/>
    <property type="molecule type" value="Genomic_DNA"/>
</dbReference>
<feature type="chain" id="PRO_5004750614" description="DUF4249 domain-containing protein" evidence="1">
    <location>
        <begin position="24"/>
        <end position="419"/>
    </location>
</feature>
<dbReference type="Pfam" id="PF14054">
    <property type="entry name" value="DUF4249"/>
    <property type="match status" value="1"/>
</dbReference>
<dbReference type="PROSITE" id="PS51257">
    <property type="entry name" value="PROKAR_LIPOPROTEIN"/>
    <property type="match status" value="1"/>
</dbReference>
<dbReference type="PATRIC" id="fig|1107311.3.peg.1456"/>
<dbReference type="OrthoDB" id="1062680at2"/>
<keyword evidence="3" id="KW-1185">Reference proteome</keyword>
<proteinExistence type="predicted"/>
<evidence type="ECO:0008006" key="4">
    <source>
        <dbReference type="Google" id="ProtNLM"/>
    </source>
</evidence>
<dbReference type="STRING" id="1107311.Q767_05925"/>
<dbReference type="eggNOG" id="ENOG502Z8B7">
    <property type="taxonomic scope" value="Bacteria"/>
</dbReference>
<reference evidence="3" key="1">
    <citation type="submission" date="2013-09" db="EMBL/GenBank/DDBJ databases">
        <authorList>
            <person name="Zeng Z."/>
            <person name="Chen C."/>
        </authorList>
    </citation>
    <scope>NUCLEOTIDE SEQUENCE [LARGE SCALE GENOMIC DNA]</scope>
    <source>
        <strain evidence="3">DK69</strain>
    </source>
</reference>
<gene>
    <name evidence="2" type="ORF">Q767_05925</name>
</gene>
<dbReference type="RefSeq" id="WP_023573487.1">
    <property type="nucleotide sequence ID" value="NZ_AVCS01000009.1"/>
</dbReference>
<sequence>MKATYILKTIAALLFFTSIISCTEPYQLETNTFEEAIVIEATITNELKKQQIKVSKTYRLEENGPTFEAGAEVYMEDDLGNQYEFTEGENVYESTTEFQAVPGRKYQLFVTTANGSEYVSTKETLTTPTEIESLSTTVVLKGGQTGVEIGVNSYDPSGTSKYYRYEYEETSQITAPKWNPFNTILLDQPRICASIGSSIGVFIGFETIGFEPRPRDTRVCYITKKSDELFLTTTTAFNEDRVTKFPVRFIANTDYTIAERYSIQVTQYVQSFEAYTFYKTLKDMSGSGSLLSPNQPGFFSGNIKSATNPKEKVIGFFEVASMSSKRIFFNFRDIFPNTHLPVYPYECTEYEFNSRNFGEPPYNEEYPCGSGGPGGALREDIRAGRKLHYKSAFPFFTMVITPCGDCSSFASNVVPPFWQ</sequence>
<evidence type="ECO:0000313" key="3">
    <source>
        <dbReference type="Proteomes" id="UP000030149"/>
    </source>
</evidence>
<evidence type="ECO:0000256" key="1">
    <source>
        <dbReference type="SAM" id="SignalP"/>
    </source>
</evidence>
<dbReference type="AlphaFoldDB" id="V6S9I1"/>
<comment type="caution">
    <text evidence="2">The sequence shown here is derived from an EMBL/GenBank/DDBJ whole genome shotgun (WGS) entry which is preliminary data.</text>
</comment>
<keyword evidence="1" id="KW-0732">Signal</keyword>